<feature type="domain" description="Aminoglycoside phosphotransferase" evidence="1">
    <location>
        <begin position="48"/>
        <end position="277"/>
    </location>
</feature>
<dbReference type="InterPro" id="IPR041726">
    <property type="entry name" value="ACAD10_11_N"/>
</dbReference>
<evidence type="ECO:0000259" key="1">
    <source>
        <dbReference type="Pfam" id="PF01636"/>
    </source>
</evidence>
<evidence type="ECO:0000313" key="2">
    <source>
        <dbReference type="EMBL" id="SAL25030.1"/>
    </source>
</evidence>
<dbReference type="SUPFAM" id="SSF56112">
    <property type="entry name" value="Protein kinase-like (PK-like)"/>
    <property type="match status" value="1"/>
</dbReference>
<dbReference type="RefSeq" id="WP_062084470.1">
    <property type="nucleotide sequence ID" value="NZ_FCOK02000009.1"/>
</dbReference>
<protein>
    <submittedName>
        <fullName evidence="2">Phosphotransferase</fullName>
    </submittedName>
</protein>
<gene>
    <name evidence="2" type="ORF">AWB69_01831</name>
</gene>
<dbReference type="OrthoDB" id="3806873at2"/>
<name>A0A158G0T8_9BURK</name>
<dbReference type="CDD" id="cd05154">
    <property type="entry name" value="ACAD10_11_N-like"/>
    <property type="match status" value="1"/>
</dbReference>
<proteinExistence type="predicted"/>
<dbReference type="Gene3D" id="3.90.1200.10">
    <property type="match status" value="1"/>
</dbReference>
<dbReference type="Gene3D" id="3.30.200.20">
    <property type="entry name" value="Phosphorylase Kinase, domain 1"/>
    <property type="match status" value="1"/>
</dbReference>
<accession>A0A158G0T8</accession>
<reference evidence="2 3" key="1">
    <citation type="submission" date="2016-01" db="EMBL/GenBank/DDBJ databases">
        <authorList>
            <person name="Oliw E.H."/>
        </authorList>
    </citation>
    <scope>NUCLEOTIDE SEQUENCE [LARGE SCALE GENOMIC DNA]</scope>
    <source>
        <strain evidence="2">LMG 27134</strain>
    </source>
</reference>
<dbReference type="InterPro" id="IPR011009">
    <property type="entry name" value="Kinase-like_dom_sf"/>
</dbReference>
<dbReference type="AlphaFoldDB" id="A0A158G0T8"/>
<dbReference type="GO" id="GO:0016740">
    <property type="term" value="F:transferase activity"/>
    <property type="evidence" value="ECO:0007669"/>
    <property type="project" value="UniProtKB-KW"/>
</dbReference>
<dbReference type="InterPro" id="IPR052898">
    <property type="entry name" value="ACAD10-like"/>
</dbReference>
<dbReference type="Proteomes" id="UP000054683">
    <property type="component" value="Unassembled WGS sequence"/>
</dbReference>
<dbReference type="PANTHER" id="PTHR47829">
    <property type="entry name" value="HYDROLASE, PUTATIVE (AFU_ORTHOLOGUE AFUA_1G12880)-RELATED"/>
    <property type="match status" value="1"/>
</dbReference>
<dbReference type="InterPro" id="IPR002575">
    <property type="entry name" value="Aminoglycoside_PTrfase"/>
</dbReference>
<keyword evidence="2" id="KW-0808">Transferase</keyword>
<organism evidence="2 3">
    <name type="scientific">Caballeronia udeis</name>
    <dbReference type="NCBI Taxonomy" id="1232866"/>
    <lineage>
        <taxon>Bacteria</taxon>
        <taxon>Pseudomonadati</taxon>
        <taxon>Pseudomonadota</taxon>
        <taxon>Betaproteobacteria</taxon>
        <taxon>Burkholderiales</taxon>
        <taxon>Burkholderiaceae</taxon>
        <taxon>Caballeronia</taxon>
    </lineage>
</organism>
<evidence type="ECO:0000313" key="3">
    <source>
        <dbReference type="Proteomes" id="UP000054683"/>
    </source>
</evidence>
<dbReference type="EMBL" id="FCOK02000009">
    <property type="protein sequence ID" value="SAL25030.1"/>
    <property type="molecule type" value="Genomic_DNA"/>
</dbReference>
<sequence>MAANNTPAPQDFSAFEGTRPVNERQQFDVAALSAWLETHVEGFAGPLTVEQFAGGQSNPTFKLITPARSYVMRSKPGPAAKLLPSAHAIEREYRVMDALAGTDVPVARMFALCEDESVIGRAFYVMEFIEGRVLWDQSLPGMTPSERGAIYNEMNRVIAALHSVDIAQAGLDTYGKPGNYFERQIGRWSKQYVASETEPIEAMNKLIEWLPKHIPRSEAGAPAERVSIVHGDFRLDNLIFHPTEPRVLAVLDWELSTLGDPLADFAYHCMAWHVDPTQFRGIGGLDWGALGIPDEEKYVAAYLARTGFAIQGDWNFYLAYNMFRIAAILQGIMKRVSEGTAASTQALDAGKRAKPMAELAWSYAQKVGE</sequence>
<dbReference type="PANTHER" id="PTHR47829:SF3">
    <property type="entry name" value="AMINOGLYCOSIDE PHOSPHOTRANSFERASE DOMAIN-CONTAINING PROTEIN"/>
    <property type="match status" value="1"/>
</dbReference>
<dbReference type="Pfam" id="PF01636">
    <property type="entry name" value="APH"/>
    <property type="match status" value="1"/>
</dbReference>